<proteinExistence type="predicted"/>
<accession>A0A9W7G518</accession>
<evidence type="ECO:0000313" key="2">
    <source>
        <dbReference type="Proteomes" id="UP001165082"/>
    </source>
</evidence>
<dbReference type="Proteomes" id="UP001165082">
    <property type="component" value="Unassembled WGS sequence"/>
</dbReference>
<dbReference type="AlphaFoldDB" id="A0A9W7G518"/>
<organism evidence="1 2">
    <name type="scientific">Triparma retinervis</name>
    <dbReference type="NCBI Taxonomy" id="2557542"/>
    <lineage>
        <taxon>Eukaryota</taxon>
        <taxon>Sar</taxon>
        <taxon>Stramenopiles</taxon>
        <taxon>Ochrophyta</taxon>
        <taxon>Bolidophyceae</taxon>
        <taxon>Parmales</taxon>
        <taxon>Triparmaceae</taxon>
        <taxon>Triparma</taxon>
    </lineage>
</organism>
<comment type="caution">
    <text evidence="1">The sequence shown here is derived from an EMBL/GenBank/DDBJ whole genome shotgun (WGS) entry which is preliminary data.</text>
</comment>
<sequence>MAQMQQQMAQMQKMQMQMPQEMQMQMQMPQEMQVQMQMPQEMQLQMQLPQTGGGIQMLQMPGAQPVPAQPTVPSVQVQVPVYGGGGTVMTEYNGKLINVPIPADATAGATIMVPVPEMGPSVLY</sequence>
<gene>
    <name evidence="1" type="ORF">TrRE_jg3815</name>
</gene>
<keyword evidence="2" id="KW-1185">Reference proteome</keyword>
<protein>
    <submittedName>
        <fullName evidence="1">Uncharacterized protein</fullName>
    </submittedName>
</protein>
<reference evidence="1" key="1">
    <citation type="submission" date="2022-07" db="EMBL/GenBank/DDBJ databases">
        <title>Genome analysis of Parmales, a sister group of diatoms, reveals the evolutionary specialization of diatoms from phago-mixotrophs to photoautotrophs.</title>
        <authorList>
            <person name="Ban H."/>
            <person name="Sato S."/>
            <person name="Yoshikawa S."/>
            <person name="Kazumasa Y."/>
            <person name="Nakamura Y."/>
            <person name="Ichinomiya M."/>
            <person name="Saitoh K."/>
            <person name="Sato N."/>
            <person name="Blanc-Mathieu R."/>
            <person name="Endo H."/>
            <person name="Kuwata A."/>
            <person name="Ogata H."/>
        </authorList>
    </citation>
    <scope>NUCLEOTIDE SEQUENCE</scope>
</reference>
<dbReference type="EMBL" id="BRXZ01007739">
    <property type="protein sequence ID" value="GMI33340.1"/>
    <property type="molecule type" value="Genomic_DNA"/>
</dbReference>
<evidence type="ECO:0000313" key="1">
    <source>
        <dbReference type="EMBL" id="GMI33340.1"/>
    </source>
</evidence>
<name>A0A9W7G518_9STRA</name>